<feature type="transmembrane region" description="Helical" evidence="22">
    <location>
        <begin position="424"/>
        <end position="446"/>
    </location>
</feature>
<dbReference type="Gene3D" id="3.40.50.1000">
    <property type="entry name" value="HAD superfamily/HAD-like"/>
    <property type="match status" value="1"/>
</dbReference>
<dbReference type="SUPFAM" id="SSF81665">
    <property type="entry name" value="Calcium ATPase, transmembrane domain M"/>
    <property type="match status" value="1"/>
</dbReference>
<evidence type="ECO:0000256" key="5">
    <source>
        <dbReference type="ARBA" id="ARBA00022448"/>
    </source>
</evidence>
<keyword evidence="12 22" id="KW-0067">ATP-binding</keyword>
<feature type="domain" description="HMA" evidence="23">
    <location>
        <begin position="82"/>
        <end position="148"/>
    </location>
</feature>
<evidence type="ECO:0000256" key="15">
    <source>
        <dbReference type="ARBA" id="ARBA00022989"/>
    </source>
</evidence>
<dbReference type="PROSITE" id="PS01047">
    <property type="entry name" value="HMA_1"/>
    <property type="match status" value="2"/>
</dbReference>
<dbReference type="PANTHER" id="PTHR43520:SF8">
    <property type="entry name" value="P-TYPE CU(+) TRANSPORTER"/>
    <property type="match status" value="1"/>
</dbReference>
<keyword evidence="17" id="KW-0406">Ion transport</keyword>
<dbReference type="FunFam" id="3.30.70.100:FF:000005">
    <property type="entry name" value="Copper-exporting P-type ATPase A"/>
    <property type="match status" value="2"/>
</dbReference>
<evidence type="ECO:0000256" key="20">
    <source>
        <dbReference type="ARBA" id="ARBA00033239"/>
    </source>
</evidence>
<evidence type="ECO:0000256" key="6">
    <source>
        <dbReference type="ARBA" id="ARBA00022475"/>
    </source>
</evidence>
<dbReference type="Proteomes" id="UP001163687">
    <property type="component" value="Chromosome"/>
</dbReference>
<dbReference type="InterPro" id="IPR059000">
    <property type="entry name" value="ATPase_P-type_domA"/>
</dbReference>
<evidence type="ECO:0000313" key="25">
    <source>
        <dbReference type="Proteomes" id="UP001163687"/>
    </source>
</evidence>
<evidence type="ECO:0000256" key="8">
    <source>
        <dbReference type="ARBA" id="ARBA00022723"/>
    </source>
</evidence>
<keyword evidence="16" id="KW-0186">Copper</keyword>
<dbReference type="CDD" id="cd02094">
    <property type="entry name" value="P-type_ATPase_Cu-like"/>
    <property type="match status" value="1"/>
</dbReference>
<keyword evidence="13" id="KW-0460">Magnesium</keyword>
<evidence type="ECO:0000256" key="1">
    <source>
        <dbReference type="ARBA" id="ARBA00004651"/>
    </source>
</evidence>
<dbReference type="Gene3D" id="3.40.1110.10">
    <property type="entry name" value="Calcium-transporting ATPase, cytoplasmic domain N"/>
    <property type="match status" value="1"/>
</dbReference>
<evidence type="ECO:0000256" key="21">
    <source>
        <dbReference type="ARBA" id="ARBA00049289"/>
    </source>
</evidence>
<evidence type="ECO:0000256" key="11">
    <source>
        <dbReference type="ARBA" id="ARBA00022796"/>
    </source>
</evidence>
<proteinExistence type="inferred from homology"/>
<dbReference type="GO" id="GO:0005507">
    <property type="term" value="F:copper ion binding"/>
    <property type="evidence" value="ECO:0007669"/>
    <property type="project" value="InterPro"/>
</dbReference>
<dbReference type="InterPro" id="IPR001757">
    <property type="entry name" value="P_typ_ATPase"/>
</dbReference>
<feature type="transmembrane region" description="Helical" evidence="22">
    <location>
        <begin position="171"/>
        <end position="190"/>
    </location>
</feature>
<evidence type="ECO:0000256" key="4">
    <source>
        <dbReference type="ARBA" id="ARBA00015102"/>
    </source>
</evidence>
<dbReference type="KEGG" id="cmic:caldi_25910"/>
<evidence type="ECO:0000256" key="7">
    <source>
        <dbReference type="ARBA" id="ARBA00022692"/>
    </source>
</evidence>
<dbReference type="AlphaFoldDB" id="A0AA35G6L2"/>
<reference evidence="24" key="1">
    <citation type="submission" date="2022-03" db="EMBL/GenBank/DDBJ databases">
        <title>Complete genome sequence of Caldinitratiruptor microaerophilus.</title>
        <authorList>
            <person name="Mukaiyama R."/>
            <person name="Nishiyama T."/>
            <person name="Ueda K."/>
        </authorList>
    </citation>
    <scope>NUCLEOTIDE SEQUENCE</scope>
    <source>
        <strain evidence="24">JCM 16183</strain>
    </source>
</reference>
<dbReference type="SFLD" id="SFLDS00003">
    <property type="entry name" value="Haloacid_Dehalogenase"/>
    <property type="match status" value="1"/>
</dbReference>
<keyword evidence="11" id="KW-0187">Copper transport</keyword>
<sequence length="820" mass="86444">MAETAVAQREQVEEKATFQITGMTCASCATRIQNRLSHLEGVREASVNLATEKATVVFDPEAVDLDRMFRAVEELGYGVAREKVTLNIRGMTCASCVARVEKRLSRLPGVQRAAVNLSTEKATVEFTPGLVDVEEMIRAVTEAGYGAEVAREDKGRQKDERQREIRHQLHLFLFSAALTLPLLLESMVLMPLGIHTVLGSPYVQFALATAVQVVAGAQFYRRAWLNLRHGGANMDTLVALGTSAAYLYSVAETFLVGAPGGHAAGTVARPAVYYEAGATVLTLIILGKMLEAVAKGRTSEAIQKLLDLGAKTARVVRDGEERDVPVEAVAVGDIVVVRPGERIPVDGVIVEGESSVDESMLTGESVPVDKRPGDTVVGATLNKHGTFKFRATRVGADTALAQIVRMVEEAQGSKAPIQRLADVISAYFVPAVIGVAVITLLGWGLATGDWSTGLRAATAVLVIACPCALGLATPTAVMVGTGKGAQTGILIRGGEHLEKAHKIQVVVLDKTGTVTRGEPDLTDVVPAPGWDTAEVVRLAASAERGSEHPLARAVVEGARARGLHLAEPEGFQAVPGHGVEARVEGRRVALGNTRLMERHGVDPAPVAAEVRRLEAEGKTAMILAVDGQVAGVVAVADTVKPTSAAAIAELKQLGVDVVMITGDNRRTAEAIARQVGIERVLAEVLPEDKAAEVEKLRAEGKVVAMVGDGINDAPALATADLGIAIGTGADVAIEAADITLMSGDLRGIPAAIRLSRATMRKIKQNLFWAFIYNVLGIPLAALGQLTPMIAGAAMAFSSVSVVSNSLLLRRFDPRRAARAA</sequence>
<dbReference type="CDD" id="cd00371">
    <property type="entry name" value="HMA"/>
    <property type="match status" value="2"/>
</dbReference>
<keyword evidence="18 22" id="KW-0472">Membrane</keyword>
<dbReference type="InterPro" id="IPR036163">
    <property type="entry name" value="HMA_dom_sf"/>
</dbReference>
<keyword evidence="8 22" id="KW-0479">Metal-binding</keyword>
<dbReference type="InterPro" id="IPR023299">
    <property type="entry name" value="ATPase_P-typ_cyto_dom_N"/>
</dbReference>
<keyword evidence="6 22" id="KW-1003">Cell membrane</keyword>
<keyword evidence="5" id="KW-0813">Transport</keyword>
<feature type="transmembrane region" description="Helical" evidence="22">
    <location>
        <begin position="452"/>
        <end position="473"/>
    </location>
</feature>
<feature type="transmembrane region" description="Helical" evidence="22">
    <location>
        <begin position="788"/>
        <end position="808"/>
    </location>
</feature>
<evidence type="ECO:0000256" key="14">
    <source>
        <dbReference type="ARBA" id="ARBA00022967"/>
    </source>
</evidence>
<evidence type="ECO:0000256" key="16">
    <source>
        <dbReference type="ARBA" id="ARBA00023008"/>
    </source>
</evidence>
<dbReference type="GO" id="GO:0043682">
    <property type="term" value="F:P-type divalent copper transporter activity"/>
    <property type="evidence" value="ECO:0007669"/>
    <property type="project" value="TreeGrafter"/>
</dbReference>
<dbReference type="EMBL" id="AP025628">
    <property type="protein sequence ID" value="BDG61501.1"/>
    <property type="molecule type" value="Genomic_DNA"/>
</dbReference>
<evidence type="ECO:0000256" key="13">
    <source>
        <dbReference type="ARBA" id="ARBA00022842"/>
    </source>
</evidence>
<feature type="transmembrane region" description="Helical" evidence="22">
    <location>
        <begin position="232"/>
        <end position="251"/>
    </location>
</feature>
<dbReference type="InterPro" id="IPR044492">
    <property type="entry name" value="P_typ_ATPase_HD_dom"/>
</dbReference>
<keyword evidence="25" id="KW-1185">Reference proteome</keyword>
<dbReference type="RefSeq" id="WP_264842145.1">
    <property type="nucleotide sequence ID" value="NZ_AP025628.1"/>
</dbReference>
<keyword evidence="7 22" id="KW-0812">Transmembrane</keyword>
<accession>A0AA35G6L2</accession>
<dbReference type="Pfam" id="PF00403">
    <property type="entry name" value="HMA"/>
    <property type="match status" value="2"/>
</dbReference>
<dbReference type="NCBIfam" id="TIGR01525">
    <property type="entry name" value="ATPase-IB_hvy"/>
    <property type="match status" value="1"/>
</dbReference>
<evidence type="ECO:0000256" key="2">
    <source>
        <dbReference type="ARBA" id="ARBA00006024"/>
    </source>
</evidence>
<evidence type="ECO:0000256" key="18">
    <source>
        <dbReference type="ARBA" id="ARBA00023136"/>
    </source>
</evidence>
<dbReference type="Pfam" id="PF00122">
    <property type="entry name" value="E1-E2_ATPase"/>
    <property type="match status" value="1"/>
</dbReference>
<evidence type="ECO:0000256" key="9">
    <source>
        <dbReference type="ARBA" id="ARBA00022737"/>
    </source>
</evidence>
<name>A0AA35G6L2_9FIRM</name>
<dbReference type="Gene3D" id="2.70.150.10">
    <property type="entry name" value="Calcium-transporting ATPase, cytoplasmic transduction domain A"/>
    <property type="match status" value="1"/>
</dbReference>
<dbReference type="PRINTS" id="PR00942">
    <property type="entry name" value="CUATPASEI"/>
</dbReference>
<dbReference type="InterPro" id="IPR027256">
    <property type="entry name" value="P-typ_ATPase_IB"/>
</dbReference>
<dbReference type="SFLD" id="SFLDF00027">
    <property type="entry name" value="p-type_atpase"/>
    <property type="match status" value="1"/>
</dbReference>
<keyword evidence="15 22" id="KW-1133">Transmembrane helix</keyword>
<comment type="subcellular location">
    <subcellularLocation>
        <location evidence="1">Cell membrane</location>
        <topology evidence="1">Multi-pass membrane protein</topology>
    </subcellularLocation>
</comment>
<dbReference type="PANTHER" id="PTHR43520">
    <property type="entry name" value="ATP7, ISOFORM B"/>
    <property type="match status" value="1"/>
</dbReference>
<dbReference type="InterPro" id="IPR023214">
    <property type="entry name" value="HAD_sf"/>
</dbReference>
<dbReference type="GO" id="GO:0005524">
    <property type="term" value="F:ATP binding"/>
    <property type="evidence" value="ECO:0007669"/>
    <property type="project" value="UniProtKB-UniRule"/>
</dbReference>
<dbReference type="InterPro" id="IPR008250">
    <property type="entry name" value="ATPase_P-typ_transduc_dom_A_sf"/>
</dbReference>
<protein>
    <recommendedName>
        <fullName evidence="4">Copper-exporting P-type ATPase</fullName>
        <ecNumber evidence="3">7.2.2.8</ecNumber>
    </recommendedName>
    <alternativeName>
        <fullName evidence="19">Copper-exporting P-type ATPase A</fullName>
    </alternativeName>
    <alternativeName>
        <fullName evidence="20">Cu(+)-exporting ATPase</fullName>
    </alternativeName>
</protein>
<dbReference type="InterPro" id="IPR023298">
    <property type="entry name" value="ATPase_P-typ_TM_dom_sf"/>
</dbReference>
<dbReference type="GO" id="GO:0005886">
    <property type="term" value="C:plasma membrane"/>
    <property type="evidence" value="ECO:0007669"/>
    <property type="project" value="UniProtKB-SubCell"/>
</dbReference>
<evidence type="ECO:0000256" key="17">
    <source>
        <dbReference type="ARBA" id="ARBA00023065"/>
    </source>
</evidence>
<dbReference type="SUPFAM" id="SSF55008">
    <property type="entry name" value="HMA, heavy metal-associated domain"/>
    <property type="match status" value="2"/>
</dbReference>
<keyword evidence="14" id="KW-1278">Translocase</keyword>
<dbReference type="Pfam" id="PF00702">
    <property type="entry name" value="Hydrolase"/>
    <property type="match status" value="1"/>
</dbReference>
<organism evidence="24 25">
    <name type="scientific">Caldinitratiruptor microaerophilus</name>
    <dbReference type="NCBI Taxonomy" id="671077"/>
    <lineage>
        <taxon>Bacteria</taxon>
        <taxon>Bacillati</taxon>
        <taxon>Bacillota</taxon>
        <taxon>Clostridia</taxon>
        <taxon>Eubacteriales</taxon>
        <taxon>Symbiobacteriaceae</taxon>
        <taxon>Caldinitratiruptor</taxon>
    </lineage>
</organism>
<dbReference type="GO" id="GO:0140581">
    <property type="term" value="F:P-type monovalent copper transporter activity"/>
    <property type="evidence" value="ECO:0007669"/>
    <property type="project" value="UniProtKB-EC"/>
</dbReference>
<feature type="transmembrane region" description="Helical" evidence="22">
    <location>
        <begin position="202"/>
        <end position="220"/>
    </location>
</feature>
<dbReference type="GO" id="GO:0016887">
    <property type="term" value="F:ATP hydrolysis activity"/>
    <property type="evidence" value="ECO:0007669"/>
    <property type="project" value="InterPro"/>
</dbReference>
<dbReference type="InterPro" id="IPR006121">
    <property type="entry name" value="HMA_dom"/>
</dbReference>
<dbReference type="NCBIfam" id="TIGR01511">
    <property type="entry name" value="ATPase-IB1_Cu"/>
    <property type="match status" value="1"/>
</dbReference>
<dbReference type="NCBIfam" id="TIGR00003">
    <property type="entry name" value="copper ion binding protein"/>
    <property type="match status" value="2"/>
</dbReference>
<dbReference type="PRINTS" id="PR00119">
    <property type="entry name" value="CATATPASE"/>
</dbReference>
<dbReference type="InterPro" id="IPR017969">
    <property type="entry name" value="Heavy-metal-associated_CS"/>
</dbReference>
<dbReference type="PRINTS" id="PR00943">
    <property type="entry name" value="CUATPASE"/>
</dbReference>
<dbReference type="SFLD" id="SFLDG00002">
    <property type="entry name" value="C1.7:_P-type_atpase_like"/>
    <property type="match status" value="1"/>
</dbReference>
<evidence type="ECO:0000313" key="24">
    <source>
        <dbReference type="EMBL" id="BDG61501.1"/>
    </source>
</evidence>
<dbReference type="PROSITE" id="PS00154">
    <property type="entry name" value="ATPASE_E1_E2"/>
    <property type="match status" value="1"/>
</dbReference>
<dbReference type="InterPro" id="IPR006122">
    <property type="entry name" value="HMA_Cu_ion-bd"/>
</dbReference>
<dbReference type="Gene3D" id="3.30.70.100">
    <property type="match status" value="2"/>
</dbReference>
<dbReference type="InterPro" id="IPR018303">
    <property type="entry name" value="ATPase_P-typ_P_site"/>
</dbReference>
<keyword evidence="10 22" id="KW-0547">Nucleotide-binding</keyword>
<dbReference type="GO" id="GO:0055070">
    <property type="term" value="P:copper ion homeostasis"/>
    <property type="evidence" value="ECO:0007669"/>
    <property type="project" value="TreeGrafter"/>
</dbReference>
<comment type="similarity">
    <text evidence="2 22">Belongs to the cation transport ATPase (P-type) (TC 3.A.3) family. Type IB subfamily.</text>
</comment>
<comment type="catalytic activity">
    <reaction evidence="21">
        <text>Cu(+)(in) + ATP + H2O = Cu(+)(out) + ADP + phosphate + H(+)</text>
        <dbReference type="Rhea" id="RHEA:25792"/>
        <dbReference type="ChEBI" id="CHEBI:15377"/>
        <dbReference type="ChEBI" id="CHEBI:15378"/>
        <dbReference type="ChEBI" id="CHEBI:30616"/>
        <dbReference type="ChEBI" id="CHEBI:43474"/>
        <dbReference type="ChEBI" id="CHEBI:49552"/>
        <dbReference type="ChEBI" id="CHEBI:456216"/>
        <dbReference type="EC" id="7.2.2.8"/>
    </reaction>
</comment>
<evidence type="ECO:0000256" key="12">
    <source>
        <dbReference type="ARBA" id="ARBA00022840"/>
    </source>
</evidence>
<dbReference type="SUPFAM" id="SSF81653">
    <property type="entry name" value="Calcium ATPase, transduction domain A"/>
    <property type="match status" value="1"/>
</dbReference>
<evidence type="ECO:0000256" key="22">
    <source>
        <dbReference type="RuleBase" id="RU362081"/>
    </source>
</evidence>
<evidence type="ECO:0000256" key="10">
    <source>
        <dbReference type="ARBA" id="ARBA00022741"/>
    </source>
</evidence>
<evidence type="ECO:0000256" key="19">
    <source>
        <dbReference type="ARBA" id="ARBA00029719"/>
    </source>
</evidence>
<dbReference type="FunFam" id="3.40.50.1000:FF:000333">
    <property type="entry name" value="Copper-transporting ATPase 2"/>
    <property type="match status" value="1"/>
</dbReference>
<dbReference type="SUPFAM" id="SSF56784">
    <property type="entry name" value="HAD-like"/>
    <property type="match status" value="1"/>
</dbReference>
<feature type="domain" description="HMA" evidence="23">
    <location>
        <begin position="14"/>
        <end position="80"/>
    </location>
</feature>
<feature type="transmembrane region" description="Helical" evidence="22">
    <location>
        <begin position="765"/>
        <end position="782"/>
    </location>
</feature>
<feature type="transmembrane region" description="Helical" evidence="22">
    <location>
        <begin position="271"/>
        <end position="290"/>
    </location>
</feature>
<dbReference type="PROSITE" id="PS50846">
    <property type="entry name" value="HMA_2"/>
    <property type="match status" value="2"/>
</dbReference>
<dbReference type="EC" id="7.2.2.8" evidence="3"/>
<gene>
    <name evidence="24" type="ORF">caldi_25910</name>
</gene>
<evidence type="ECO:0000259" key="23">
    <source>
        <dbReference type="PROSITE" id="PS50846"/>
    </source>
</evidence>
<evidence type="ECO:0000256" key="3">
    <source>
        <dbReference type="ARBA" id="ARBA00012517"/>
    </source>
</evidence>
<dbReference type="FunFam" id="2.70.150.10:FF:000020">
    <property type="entry name" value="Copper-exporting P-type ATPase A"/>
    <property type="match status" value="1"/>
</dbReference>
<keyword evidence="9" id="KW-0677">Repeat</keyword>
<dbReference type="InterPro" id="IPR036412">
    <property type="entry name" value="HAD-like_sf"/>
</dbReference>
<dbReference type="NCBIfam" id="TIGR01494">
    <property type="entry name" value="ATPase_P-type"/>
    <property type="match status" value="1"/>
</dbReference>